<evidence type="ECO:0000313" key="2">
    <source>
        <dbReference type="Proteomes" id="UP000233837"/>
    </source>
</evidence>
<accession>A0A2I0VSS1</accession>
<gene>
    <name evidence="1" type="ORF">MA16_Dca018157</name>
</gene>
<reference evidence="1 2" key="2">
    <citation type="journal article" date="2017" name="Nature">
        <title>The Apostasia genome and the evolution of orchids.</title>
        <authorList>
            <person name="Zhang G.Q."/>
            <person name="Liu K.W."/>
            <person name="Li Z."/>
            <person name="Lohaus R."/>
            <person name="Hsiao Y.Y."/>
            <person name="Niu S.C."/>
            <person name="Wang J.Y."/>
            <person name="Lin Y.C."/>
            <person name="Xu Q."/>
            <person name="Chen L.J."/>
            <person name="Yoshida K."/>
            <person name="Fujiwara S."/>
            <person name="Wang Z.W."/>
            <person name="Zhang Y.Q."/>
            <person name="Mitsuda N."/>
            <person name="Wang M."/>
            <person name="Liu G.H."/>
            <person name="Pecoraro L."/>
            <person name="Huang H.X."/>
            <person name="Xiao X.J."/>
            <person name="Lin M."/>
            <person name="Wu X.Y."/>
            <person name="Wu W.L."/>
            <person name="Chen Y.Y."/>
            <person name="Chang S.B."/>
            <person name="Sakamoto S."/>
            <person name="Ohme-Takagi M."/>
            <person name="Yagi M."/>
            <person name="Zeng S.J."/>
            <person name="Shen C.Y."/>
            <person name="Yeh C.M."/>
            <person name="Luo Y.B."/>
            <person name="Tsai W.C."/>
            <person name="Van de Peer Y."/>
            <person name="Liu Z.J."/>
        </authorList>
    </citation>
    <scope>NUCLEOTIDE SEQUENCE [LARGE SCALE GENOMIC DNA]</scope>
    <source>
        <tissue evidence="1">The whole plant</tissue>
    </source>
</reference>
<sequence>MAGNVKRHALGVSSLVVIEEKAREDPSPLVTSILGTIGCEVVTMALAEGIVVQIRKILYVLILVSVRKLLISF</sequence>
<keyword evidence="2" id="KW-1185">Reference proteome</keyword>
<proteinExistence type="predicted"/>
<dbReference type="EMBL" id="KZ503269">
    <property type="protein sequence ID" value="PKU66455.1"/>
    <property type="molecule type" value="Genomic_DNA"/>
</dbReference>
<dbReference type="AlphaFoldDB" id="A0A2I0VSS1"/>
<reference evidence="1 2" key="1">
    <citation type="journal article" date="2016" name="Sci. Rep.">
        <title>The Dendrobium catenatum Lindl. genome sequence provides insights into polysaccharide synthase, floral development and adaptive evolution.</title>
        <authorList>
            <person name="Zhang G.Q."/>
            <person name="Xu Q."/>
            <person name="Bian C."/>
            <person name="Tsai W.C."/>
            <person name="Yeh C.M."/>
            <person name="Liu K.W."/>
            <person name="Yoshida K."/>
            <person name="Zhang L.S."/>
            <person name="Chang S.B."/>
            <person name="Chen F."/>
            <person name="Shi Y."/>
            <person name="Su Y.Y."/>
            <person name="Zhang Y.Q."/>
            <person name="Chen L.J."/>
            <person name="Yin Y."/>
            <person name="Lin M."/>
            <person name="Huang H."/>
            <person name="Deng H."/>
            <person name="Wang Z.W."/>
            <person name="Zhu S.L."/>
            <person name="Zhao X."/>
            <person name="Deng C."/>
            <person name="Niu S.C."/>
            <person name="Huang J."/>
            <person name="Wang M."/>
            <person name="Liu G.H."/>
            <person name="Yang H.J."/>
            <person name="Xiao X.J."/>
            <person name="Hsiao Y.Y."/>
            <person name="Wu W.L."/>
            <person name="Chen Y.Y."/>
            <person name="Mitsuda N."/>
            <person name="Ohme-Takagi M."/>
            <person name="Luo Y.B."/>
            <person name="Van de Peer Y."/>
            <person name="Liu Z.J."/>
        </authorList>
    </citation>
    <scope>NUCLEOTIDE SEQUENCE [LARGE SCALE GENOMIC DNA]</scope>
    <source>
        <tissue evidence="1">The whole plant</tissue>
    </source>
</reference>
<organism evidence="1 2">
    <name type="scientific">Dendrobium catenatum</name>
    <dbReference type="NCBI Taxonomy" id="906689"/>
    <lineage>
        <taxon>Eukaryota</taxon>
        <taxon>Viridiplantae</taxon>
        <taxon>Streptophyta</taxon>
        <taxon>Embryophyta</taxon>
        <taxon>Tracheophyta</taxon>
        <taxon>Spermatophyta</taxon>
        <taxon>Magnoliopsida</taxon>
        <taxon>Liliopsida</taxon>
        <taxon>Asparagales</taxon>
        <taxon>Orchidaceae</taxon>
        <taxon>Epidendroideae</taxon>
        <taxon>Malaxideae</taxon>
        <taxon>Dendrobiinae</taxon>
        <taxon>Dendrobium</taxon>
    </lineage>
</organism>
<protein>
    <submittedName>
        <fullName evidence="1">Uncharacterized protein</fullName>
    </submittedName>
</protein>
<evidence type="ECO:0000313" key="1">
    <source>
        <dbReference type="EMBL" id="PKU66455.1"/>
    </source>
</evidence>
<dbReference type="Proteomes" id="UP000233837">
    <property type="component" value="Unassembled WGS sequence"/>
</dbReference>
<name>A0A2I0VSS1_9ASPA</name>